<protein>
    <submittedName>
        <fullName evidence="3">Protein FAM169B</fullName>
    </submittedName>
</protein>
<evidence type="ECO:0000313" key="2">
    <source>
        <dbReference type="Proteomes" id="UP000694890"/>
    </source>
</evidence>
<dbReference type="AlphaFoldDB" id="A0AAJ7VLB6"/>
<name>A0AAJ7VLB6_LATCA</name>
<dbReference type="KEGG" id="lcf:108902308"/>
<dbReference type="PANTHER" id="PTHR22442">
    <property type="match status" value="1"/>
</dbReference>
<dbReference type="RefSeq" id="XP_018559631.1">
    <property type="nucleotide sequence ID" value="XM_018704115.2"/>
</dbReference>
<organism evidence="2 3">
    <name type="scientific">Lates calcarifer</name>
    <name type="common">Barramundi</name>
    <name type="synonym">Holocentrus calcarifer</name>
    <dbReference type="NCBI Taxonomy" id="8187"/>
    <lineage>
        <taxon>Eukaryota</taxon>
        <taxon>Metazoa</taxon>
        <taxon>Chordata</taxon>
        <taxon>Craniata</taxon>
        <taxon>Vertebrata</taxon>
        <taxon>Euteleostomi</taxon>
        <taxon>Actinopterygii</taxon>
        <taxon>Neopterygii</taxon>
        <taxon>Teleostei</taxon>
        <taxon>Neoteleostei</taxon>
        <taxon>Acanthomorphata</taxon>
        <taxon>Carangaria</taxon>
        <taxon>Carangaria incertae sedis</taxon>
        <taxon>Centropomidae</taxon>
        <taxon>Lates</taxon>
    </lineage>
</organism>
<dbReference type="PANTHER" id="PTHR22442:SF4">
    <property type="entry name" value="PROTEIN FAM169BP"/>
    <property type="match status" value="1"/>
</dbReference>
<feature type="compositionally biased region" description="Polar residues" evidence="1">
    <location>
        <begin position="308"/>
        <end position="319"/>
    </location>
</feature>
<dbReference type="InterPro" id="IPR029625">
    <property type="entry name" value="FAM169"/>
</dbReference>
<feature type="region of interest" description="Disordered" evidence="1">
    <location>
        <begin position="298"/>
        <end position="319"/>
    </location>
</feature>
<reference evidence="3" key="1">
    <citation type="submission" date="2025-08" db="UniProtKB">
        <authorList>
            <consortium name="RefSeq"/>
        </authorList>
    </citation>
    <scope>IDENTIFICATION</scope>
    <source>
        <tissue evidence="3">Brain</tissue>
    </source>
</reference>
<evidence type="ECO:0000256" key="1">
    <source>
        <dbReference type="SAM" id="MobiDB-lite"/>
    </source>
</evidence>
<dbReference type="GeneID" id="108902308"/>
<sequence>MLTLATLTDLGEHGGWRCRSKKEEVKAMYPVDFPDVDETDLTLASEQYVSSLGSRLGGNEWFTLSQTSKVEVTANNVRLLQLFEDEQSNCAVVALHPPDDPTQVVALNLREQWWCVDDLLRTSNKSRSGLVLVQSIMERMIVFMLSQVIERSSQEEMMFSLHPSTESCKLLWTENQAVGFYTVKHKGSLCDSWSSYCYLLPVLDTVLVRRSWRRRGFGLRMLEDFCSSFSTEEFLGVSSPLSSSMVEVCRRFLQQHKEHRERLYEVEAPGGWNQRRNIWLNIQLGRYSLSINVESSPTLGETAENEADSSSPKMQTECT</sequence>
<evidence type="ECO:0000313" key="3">
    <source>
        <dbReference type="RefSeq" id="XP_018559631.1"/>
    </source>
</evidence>
<dbReference type="CTD" id="434197"/>
<proteinExistence type="predicted"/>
<gene>
    <name evidence="3" type="primary">fam169b</name>
</gene>
<accession>A0AAJ7VLB6</accession>
<dbReference type="CDD" id="cd04301">
    <property type="entry name" value="NAT_SF"/>
    <property type="match status" value="1"/>
</dbReference>
<dbReference type="Proteomes" id="UP000694890">
    <property type="component" value="Linkage group LG10"/>
</dbReference>